<evidence type="ECO:0000259" key="14">
    <source>
        <dbReference type="PROSITE" id="PS50923"/>
    </source>
</evidence>
<sequence>MKYFAILQHWGPFNVDCVMFVEVCPRPELGDNIKAEGLQRFYNPGEQLVLSCVLGYKPSYGLRYIVCMNTGIWSANRFRCEPVQCPHPDPPVNGQLHYEDTLYENTVNYTCNDGFNLVGARSASCLIDGRWSAEQPLCEPVSCDPAPIPKFGLIVYDKIIKRHQNIQFGTTGTYKCLPPFALFGKEKAECTASGQWTETPQCREVSCPPPENIEHGYMSISQKRDFDYTEMIKYGCDGDYVLDGPQDIVCEKTGEWSEKPSCKAPCSVEIRRGRIMYKENKIWIENFEPKQILHGEILSVYCLDEDKKCGYATPAQCDDGNLQLPTCFQEPNVLTYLVKSSLPSEIQQC</sequence>
<dbReference type="SMART" id="SM00032">
    <property type="entry name" value="CCP"/>
    <property type="match status" value="4"/>
</dbReference>
<dbReference type="InterPro" id="IPR035976">
    <property type="entry name" value="Sushi/SCR/CCP_sf"/>
</dbReference>
<keyword evidence="4" id="KW-0964">Secreted</keyword>
<evidence type="ECO:0000256" key="5">
    <source>
        <dbReference type="ARBA" id="ARBA00022659"/>
    </source>
</evidence>
<organism evidence="15 16">
    <name type="scientific">Periophthalmus magnuspinnatus</name>
    <dbReference type="NCBI Taxonomy" id="409849"/>
    <lineage>
        <taxon>Eukaryota</taxon>
        <taxon>Metazoa</taxon>
        <taxon>Chordata</taxon>
        <taxon>Craniata</taxon>
        <taxon>Vertebrata</taxon>
        <taxon>Euteleostomi</taxon>
        <taxon>Actinopterygii</taxon>
        <taxon>Neopterygii</taxon>
        <taxon>Teleostei</taxon>
        <taxon>Neoteleostei</taxon>
        <taxon>Acanthomorphata</taxon>
        <taxon>Gobiaria</taxon>
        <taxon>Gobiiformes</taxon>
        <taxon>Gobioidei</taxon>
        <taxon>Gobiidae</taxon>
        <taxon>Oxudercinae</taxon>
        <taxon>Periophthalmus</taxon>
    </lineage>
</organism>
<feature type="disulfide bond" evidence="13">
    <location>
        <begin position="24"/>
        <end position="67"/>
    </location>
</feature>
<reference evidence="15" key="2">
    <citation type="submission" date="2025-09" db="UniProtKB">
        <authorList>
            <consortium name="Ensembl"/>
        </authorList>
    </citation>
    <scope>IDENTIFICATION</scope>
</reference>
<feature type="disulfide bond" evidence="13">
    <location>
        <begin position="207"/>
        <end position="250"/>
    </location>
</feature>
<protein>
    <recommendedName>
        <fullName evidence="3">Beta-2-glycoprotein 1</fullName>
    </recommendedName>
    <alternativeName>
        <fullName evidence="11">Apolipoprotein H</fullName>
    </alternativeName>
    <alternativeName>
        <fullName evidence="12">Beta-2-glycoprotein I</fullName>
    </alternativeName>
</protein>
<dbReference type="PANTHER" id="PTHR45656:SF4">
    <property type="entry name" value="PROTEIN CBR-CLEC-78"/>
    <property type="match status" value="1"/>
</dbReference>
<dbReference type="PANTHER" id="PTHR45656">
    <property type="entry name" value="PROTEIN CBR-CLEC-78"/>
    <property type="match status" value="1"/>
</dbReference>
<dbReference type="SUPFAM" id="SSF57535">
    <property type="entry name" value="Complement control module/SCR domain"/>
    <property type="match status" value="5"/>
</dbReference>
<reference evidence="15" key="1">
    <citation type="submission" date="2025-08" db="UniProtKB">
        <authorList>
            <consortium name="Ensembl"/>
        </authorList>
    </citation>
    <scope>IDENTIFICATION</scope>
</reference>
<accession>A0A3B3ZDW5</accession>
<keyword evidence="8" id="KW-0677">Repeat</keyword>
<feature type="domain" description="Sushi" evidence="14">
    <location>
        <begin position="22"/>
        <end position="82"/>
    </location>
</feature>
<dbReference type="GO" id="GO:0008201">
    <property type="term" value="F:heparin binding"/>
    <property type="evidence" value="ECO:0007669"/>
    <property type="project" value="UniProtKB-KW"/>
</dbReference>
<dbReference type="CDD" id="cd00033">
    <property type="entry name" value="CCP"/>
    <property type="match status" value="4"/>
</dbReference>
<dbReference type="InterPro" id="IPR015104">
    <property type="entry name" value="Sushi_2"/>
</dbReference>
<dbReference type="Pfam" id="PF00084">
    <property type="entry name" value="Sushi"/>
    <property type="match status" value="4"/>
</dbReference>
<dbReference type="Ensembl" id="ENSPMGT00000002736.1">
    <property type="protein sequence ID" value="ENSPMGP00000002586.1"/>
    <property type="gene ID" value="ENSPMGG00000002253.1"/>
</dbReference>
<keyword evidence="5 13" id="KW-0768">Sushi</keyword>
<comment type="subcellular location">
    <subcellularLocation>
        <location evidence="2">Secreted</location>
    </subcellularLocation>
</comment>
<evidence type="ECO:0000256" key="13">
    <source>
        <dbReference type="PROSITE-ProRule" id="PRU00302"/>
    </source>
</evidence>
<feature type="domain" description="Sushi" evidence="14">
    <location>
        <begin position="205"/>
        <end position="264"/>
    </location>
</feature>
<comment type="function">
    <text evidence="1">Binds to various kinds of negatively charged substances such as heparin, phospholipids, and dextran sulfate. May prevent activation of the intrinsic blood coagulation cascade by binding to phospholipids on the surface of damaged cells.</text>
</comment>
<evidence type="ECO:0000256" key="12">
    <source>
        <dbReference type="ARBA" id="ARBA00033414"/>
    </source>
</evidence>
<feature type="disulfide bond" evidence="13">
    <location>
        <begin position="111"/>
        <end position="138"/>
    </location>
</feature>
<comment type="caution">
    <text evidence="13">Lacks conserved residue(s) required for the propagation of feature annotation.</text>
</comment>
<evidence type="ECO:0000256" key="6">
    <source>
        <dbReference type="ARBA" id="ARBA00022674"/>
    </source>
</evidence>
<dbReference type="GO" id="GO:0005576">
    <property type="term" value="C:extracellular region"/>
    <property type="evidence" value="ECO:0007669"/>
    <property type="project" value="UniProtKB-SubCell"/>
</dbReference>
<dbReference type="Gene3D" id="2.10.70.10">
    <property type="entry name" value="Complement Module, domain 1"/>
    <property type="match status" value="5"/>
</dbReference>
<keyword evidence="16" id="KW-1185">Reference proteome</keyword>
<keyword evidence="6" id="KW-0358">Heparin-binding</keyword>
<evidence type="ECO:0000256" key="7">
    <source>
        <dbReference type="ARBA" id="ARBA00022729"/>
    </source>
</evidence>
<dbReference type="AlphaFoldDB" id="A0A3B3ZDW5"/>
<evidence type="ECO:0000256" key="9">
    <source>
        <dbReference type="ARBA" id="ARBA00023157"/>
    </source>
</evidence>
<evidence type="ECO:0000256" key="1">
    <source>
        <dbReference type="ARBA" id="ARBA00003651"/>
    </source>
</evidence>
<evidence type="ECO:0000256" key="11">
    <source>
        <dbReference type="ARBA" id="ARBA00029855"/>
    </source>
</evidence>
<keyword evidence="7" id="KW-0732">Signal</keyword>
<name>A0A3B3ZDW5_9GOBI</name>
<evidence type="ECO:0000256" key="3">
    <source>
        <dbReference type="ARBA" id="ARBA00020104"/>
    </source>
</evidence>
<feature type="domain" description="Sushi" evidence="14">
    <location>
        <begin position="83"/>
        <end position="140"/>
    </location>
</feature>
<dbReference type="InterPro" id="IPR051277">
    <property type="entry name" value="SEZ6_CSMD_C4BPB_Regulators"/>
</dbReference>
<keyword evidence="10" id="KW-0325">Glycoprotein</keyword>
<dbReference type="PROSITE" id="PS50923">
    <property type="entry name" value="SUSHI"/>
    <property type="match status" value="4"/>
</dbReference>
<evidence type="ECO:0000256" key="4">
    <source>
        <dbReference type="ARBA" id="ARBA00022525"/>
    </source>
</evidence>
<dbReference type="STRING" id="409849.ENSPMGP00000002586"/>
<evidence type="ECO:0000313" key="15">
    <source>
        <dbReference type="Ensembl" id="ENSPMGP00000002586.1"/>
    </source>
</evidence>
<evidence type="ECO:0000256" key="10">
    <source>
        <dbReference type="ARBA" id="ARBA00023180"/>
    </source>
</evidence>
<dbReference type="Proteomes" id="UP000261520">
    <property type="component" value="Unplaced"/>
</dbReference>
<keyword evidence="9 13" id="KW-1015">Disulfide bond</keyword>
<dbReference type="Pfam" id="PF09014">
    <property type="entry name" value="Sushi_2"/>
    <property type="match status" value="1"/>
</dbReference>
<evidence type="ECO:0000256" key="2">
    <source>
        <dbReference type="ARBA" id="ARBA00004613"/>
    </source>
</evidence>
<dbReference type="InterPro" id="IPR000436">
    <property type="entry name" value="Sushi_SCR_CCP_dom"/>
</dbReference>
<evidence type="ECO:0000313" key="16">
    <source>
        <dbReference type="Proteomes" id="UP000261520"/>
    </source>
</evidence>
<evidence type="ECO:0000256" key="8">
    <source>
        <dbReference type="ARBA" id="ARBA00022737"/>
    </source>
</evidence>
<proteinExistence type="predicted"/>
<feature type="domain" description="Sushi" evidence="14">
    <location>
        <begin position="141"/>
        <end position="204"/>
    </location>
</feature>